<dbReference type="PROSITE" id="PS50126">
    <property type="entry name" value="S1"/>
    <property type="match status" value="1"/>
</dbReference>
<dbReference type="FunFam" id="2.40.50.140:FF:000051">
    <property type="entry name" value="RNA-binding transcriptional accessory protein"/>
    <property type="match status" value="1"/>
</dbReference>
<reference evidence="2 3" key="1">
    <citation type="submission" date="2015-03" db="EMBL/GenBank/DDBJ databases">
        <authorList>
            <person name="Murphy D."/>
        </authorList>
    </citation>
    <scope>NUCLEOTIDE SEQUENCE [LARGE SCALE GENOMIC DNA]</scope>
    <source>
        <strain evidence="2 3">OL-4</strain>
    </source>
</reference>
<dbReference type="InterPro" id="IPR006641">
    <property type="entry name" value="YqgF/RNaseH-like_dom"/>
</dbReference>
<dbReference type="SUPFAM" id="SSF53098">
    <property type="entry name" value="Ribonuclease H-like"/>
    <property type="match status" value="1"/>
</dbReference>
<dbReference type="Pfam" id="PF17674">
    <property type="entry name" value="HHH_9"/>
    <property type="match status" value="1"/>
</dbReference>
<sequence length="710" mass="79207">MEQILNHILEETHISLRQIKAVVELLDDKNTVPFIARYRKEVTGGLDENKIRLIEERLNFYRHLEQRKAEVIRLIEEQGKLTAELETRIRQAGKLVEIDDIYLPFRPKRKTRASTARARGLQPLADFLLACPQQGKPEEEADRYLSGEITTIEAALKGAMDIVAEQVSEDASARGWIREYSRKQGILAVAAKDKNVDSTYRMYYEYQEAVNKIPPHRILAINRGEREEILKVSVIVEIDKIIEYLNRRYVKPGVTAQYLEQALQDSYSRLIKPSIERDLRSELSEKAEEQAITVFAKNLRSLLMQPPVKGQTILGLDPAYRTGCKWTIVDDTGKMLEVGVVYPTPPQRKITEAEEILSRQITKYNVTAIAIGNGTASRETEQFVADMIKNKQLQIPYTIVSEAGASVYSASPLAAQEFPHLDVAQRSAVSIARRLQDPLAELVKIEPRAIGVGQYQHDLPQKELNQSLNTVVESAVNQVGVELNTASVSLLTYVSGLSSTVAHKIVEYRDQNGKFKNRQELLKVSKLGPKTFQQAAGFLRIYQADNHLDSTAIHPESYELALSILETAGAAQKEIGSPALATKLGALNPATLAQSLGAGEPTVQDVIDCLLKPHRDPREELPPVVFRTDVLSIEDITPGMSLTGTVRNVVDFGAFVDIGIKNDGLVHISQMTERFIRHPMEIVAVGDVVEVQVLSVDRERGKVALSMKAS</sequence>
<dbReference type="InterPro" id="IPR018974">
    <property type="entry name" value="Tex-like_N"/>
</dbReference>
<dbReference type="InterPro" id="IPR023323">
    <property type="entry name" value="Tex-like_dom_sf"/>
</dbReference>
<dbReference type="PANTHER" id="PTHR10724">
    <property type="entry name" value="30S RIBOSOMAL PROTEIN S1"/>
    <property type="match status" value="1"/>
</dbReference>
<dbReference type="FunFam" id="3.30.420.140:FF:000001">
    <property type="entry name" value="RNA-binding transcriptional accessory protein"/>
    <property type="match status" value="1"/>
</dbReference>
<dbReference type="GO" id="GO:0006139">
    <property type="term" value="P:nucleobase-containing compound metabolic process"/>
    <property type="evidence" value="ECO:0007669"/>
    <property type="project" value="InterPro"/>
</dbReference>
<dbReference type="InterPro" id="IPR010994">
    <property type="entry name" value="RuvA_2-like"/>
</dbReference>
<dbReference type="SUPFAM" id="SSF158832">
    <property type="entry name" value="Tex N-terminal region-like"/>
    <property type="match status" value="1"/>
</dbReference>
<dbReference type="Gene3D" id="1.10.150.310">
    <property type="entry name" value="Tex RuvX-like domain-like"/>
    <property type="match status" value="1"/>
</dbReference>
<keyword evidence="3" id="KW-1185">Reference proteome</keyword>
<dbReference type="AlphaFoldDB" id="A0A0E4GDC0"/>
<dbReference type="InterPro" id="IPR003029">
    <property type="entry name" value="S1_domain"/>
</dbReference>
<evidence type="ECO:0000313" key="3">
    <source>
        <dbReference type="Proteomes" id="UP000045545"/>
    </source>
</evidence>
<dbReference type="Pfam" id="PF09371">
    <property type="entry name" value="Tex_N"/>
    <property type="match status" value="1"/>
</dbReference>
<dbReference type="Gene3D" id="2.40.50.140">
    <property type="entry name" value="Nucleic acid-binding proteins"/>
    <property type="match status" value="1"/>
</dbReference>
<proteinExistence type="predicted"/>
<dbReference type="Gene3D" id="1.10.10.650">
    <property type="entry name" value="RuvA domain 2-like"/>
    <property type="match status" value="1"/>
</dbReference>
<dbReference type="InterPro" id="IPR055179">
    <property type="entry name" value="Tex-like_central_region"/>
</dbReference>
<dbReference type="RefSeq" id="WP_046496583.1">
    <property type="nucleotide sequence ID" value="NZ_CGIH01000021.1"/>
</dbReference>
<dbReference type="OrthoDB" id="9804714at2"/>
<dbReference type="InterPro" id="IPR050437">
    <property type="entry name" value="Ribos_protein_bS1-like"/>
</dbReference>
<gene>
    <name evidence="2" type="ORF">1184</name>
</gene>
<dbReference type="SMART" id="SM00732">
    <property type="entry name" value="YqgFc"/>
    <property type="match status" value="1"/>
</dbReference>
<dbReference type="InterPro" id="IPR037027">
    <property type="entry name" value="YqgF/RNaseH-like_dom_sf"/>
</dbReference>
<dbReference type="GO" id="GO:0006412">
    <property type="term" value="P:translation"/>
    <property type="evidence" value="ECO:0007669"/>
    <property type="project" value="TreeGrafter"/>
</dbReference>
<dbReference type="SUPFAM" id="SSF47781">
    <property type="entry name" value="RuvA domain 2-like"/>
    <property type="match status" value="2"/>
</dbReference>
<evidence type="ECO:0000313" key="2">
    <source>
        <dbReference type="EMBL" id="CFX42761.1"/>
    </source>
</evidence>
<dbReference type="InterPro" id="IPR023319">
    <property type="entry name" value="Tex-like_HTH_dom_sf"/>
</dbReference>
<dbReference type="SMART" id="SM00316">
    <property type="entry name" value="S1"/>
    <property type="match status" value="1"/>
</dbReference>
<dbReference type="InterPro" id="IPR012340">
    <property type="entry name" value="NA-bd_OB-fold"/>
</dbReference>
<protein>
    <submittedName>
        <fullName evidence="2">Nucleic acid-binding, OB-fold</fullName>
    </submittedName>
</protein>
<dbReference type="PANTHER" id="PTHR10724:SF10">
    <property type="entry name" value="S1 RNA-BINDING DOMAIN-CONTAINING PROTEIN 1"/>
    <property type="match status" value="1"/>
</dbReference>
<name>A0A0E4GDC0_9FIRM</name>
<dbReference type="Gene3D" id="3.30.420.140">
    <property type="entry name" value="YqgF/RNase H-like domain"/>
    <property type="match status" value="1"/>
</dbReference>
<dbReference type="Pfam" id="PF12836">
    <property type="entry name" value="HHH_3"/>
    <property type="match status" value="1"/>
</dbReference>
<organism evidence="2 3">
    <name type="scientific">Syntrophomonas zehnderi OL-4</name>
    <dbReference type="NCBI Taxonomy" id="690567"/>
    <lineage>
        <taxon>Bacteria</taxon>
        <taxon>Bacillati</taxon>
        <taxon>Bacillota</taxon>
        <taxon>Clostridia</taxon>
        <taxon>Eubacteriales</taxon>
        <taxon>Syntrophomonadaceae</taxon>
        <taxon>Syntrophomonas</taxon>
    </lineage>
</organism>
<dbReference type="GO" id="GO:0003735">
    <property type="term" value="F:structural constituent of ribosome"/>
    <property type="evidence" value="ECO:0007669"/>
    <property type="project" value="TreeGrafter"/>
</dbReference>
<dbReference type="SUPFAM" id="SSF50249">
    <property type="entry name" value="Nucleic acid-binding proteins"/>
    <property type="match status" value="1"/>
</dbReference>
<evidence type="ECO:0000259" key="1">
    <source>
        <dbReference type="PROSITE" id="PS50126"/>
    </source>
</evidence>
<dbReference type="Pfam" id="PF00575">
    <property type="entry name" value="S1"/>
    <property type="match status" value="1"/>
</dbReference>
<dbReference type="EMBL" id="CGIH01000021">
    <property type="protein sequence ID" value="CFX42761.1"/>
    <property type="molecule type" value="Genomic_DNA"/>
</dbReference>
<dbReference type="GO" id="GO:0003729">
    <property type="term" value="F:mRNA binding"/>
    <property type="evidence" value="ECO:0007669"/>
    <property type="project" value="UniProtKB-ARBA"/>
</dbReference>
<dbReference type="InterPro" id="IPR044146">
    <property type="entry name" value="S1_Tex"/>
</dbReference>
<accession>A0A0E4GDC0</accession>
<dbReference type="Pfam" id="PF16921">
    <property type="entry name" value="Tex_YqgF"/>
    <property type="match status" value="1"/>
</dbReference>
<feature type="domain" description="S1 motif" evidence="1">
    <location>
        <begin position="639"/>
        <end position="708"/>
    </location>
</feature>
<dbReference type="CDD" id="cd05685">
    <property type="entry name" value="S1_Tex"/>
    <property type="match status" value="1"/>
</dbReference>
<dbReference type="InterPro" id="IPR041692">
    <property type="entry name" value="HHH_9"/>
</dbReference>
<dbReference type="FunFam" id="1.10.150.310:FF:000001">
    <property type="entry name" value="RNA-binding transcriptional accessory protein"/>
    <property type="match status" value="1"/>
</dbReference>
<dbReference type="Gene3D" id="1.10.3500.10">
    <property type="entry name" value="Tex N-terminal region-like"/>
    <property type="match status" value="1"/>
</dbReference>
<dbReference type="Proteomes" id="UP000045545">
    <property type="component" value="Unassembled WGS sequence"/>
</dbReference>
<dbReference type="GO" id="GO:0005737">
    <property type="term" value="C:cytoplasm"/>
    <property type="evidence" value="ECO:0007669"/>
    <property type="project" value="UniProtKB-ARBA"/>
</dbReference>
<dbReference type="FunFam" id="1.10.10.650:FF:000001">
    <property type="entry name" value="S1 RNA-binding domain 1"/>
    <property type="match status" value="1"/>
</dbReference>
<dbReference type="STRING" id="690567.1184"/>
<dbReference type="InterPro" id="IPR012337">
    <property type="entry name" value="RNaseH-like_sf"/>
</dbReference>
<dbReference type="Pfam" id="PF22706">
    <property type="entry name" value="Tex_central_region"/>
    <property type="match status" value="1"/>
</dbReference>
<dbReference type="InterPro" id="IPR032639">
    <property type="entry name" value="Tex_YqgF"/>
</dbReference>